<name>A0A8S1HAE9_9PELO</name>
<evidence type="ECO:0008006" key="3">
    <source>
        <dbReference type="Google" id="ProtNLM"/>
    </source>
</evidence>
<keyword evidence="2" id="KW-1185">Reference proteome</keyword>
<evidence type="ECO:0000313" key="1">
    <source>
        <dbReference type="EMBL" id="CAD6191548.1"/>
    </source>
</evidence>
<dbReference type="Proteomes" id="UP000835052">
    <property type="component" value="Unassembled WGS sequence"/>
</dbReference>
<accession>A0A8S1HAE9</accession>
<proteinExistence type="predicted"/>
<gene>
    <name evidence="1" type="ORF">CAUJ_LOCUS7467</name>
</gene>
<comment type="caution">
    <text evidence="1">The sequence shown here is derived from an EMBL/GenBank/DDBJ whole genome shotgun (WGS) entry which is preliminary data.</text>
</comment>
<dbReference type="AlphaFoldDB" id="A0A8S1HAE9"/>
<evidence type="ECO:0000313" key="2">
    <source>
        <dbReference type="Proteomes" id="UP000835052"/>
    </source>
</evidence>
<reference evidence="1" key="1">
    <citation type="submission" date="2020-10" db="EMBL/GenBank/DDBJ databases">
        <authorList>
            <person name="Kikuchi T."/>
        </authorList>
    </citation>
    <scope>NUCLEOTIDE SEQUENCE</scope>
    <source>
        <strain evidence="1">NKZ352</strain>
    </source>
</reference>
<organism evidence="1 2">
    <name type="scientific">Caenorhabditis auriculariae</name>
    <dbReference type="NCBI Taxonomy" id="2777116"/>
    <lineage>
        <taxon>Eukaryota</taxon>
        <taxon>Metazoa</taxon>
        <taxon>Ecdysozoa</taxon>
        <taxon>Nematoda</taxon>
        <taxon>Chromadorea</taxon>
        <taxon>Rhabditida</taxon>
        <taxon>Rhabditina</taxon>
        <taxon>Rhabditomorpha</taxon>
        <taxon>Rhabditoidea</taxon>
        <taxon>Rhabditidae</taxon>
        <taxon>Peloderinae</taxon>
        <taxon>Caenorhabditis</taxon>
    </lineage>
</organism>
<sequence>MKVDDFGKKLTSEQQIIQQMWAASTLSTDIALKLLREHSCNLVSLSNELIKAATMTEQFEERFTDFIIILVKTEKISWATVLRSVCLFQDYRKYECMNGACRLVEFALINLQCPSLEDTKYASDLCSAIGDVFAWLLNAILEIGEMRNSKHDIPDALNRPFAATLRILKDSLTSQFLRRYKYHSELVQLVRTTVEAMDRFEARNDEDILKIMQATLKRHFEAICKPIQVFDQKNECCDRYKQTRTCVRTLTSVFACYRILSSVDEVADAFHAFATINGMTFAEVVFDMVHATLLIQAEEHEKPQKRMEVRVTFRWHVAVFYYLKLSKIWNSMVKRYKHAVKEISVAIERVLNTLRMTLDLVDAAWKDCSFRSLLMNLVKEGLMEQKIADKFIETRLKQMQQNGEVTIYSRRDPNQAQKNDISMLNSALGAAFSMTSSMSFEKLSIIVQQGMMGASGFTFEAICATCCVEGNLADFSSRLAQLNFKCQASSTKFTDSTKAFDNTFLLLTRISLNFPTLNLKQLVNGRTAPIAIDEQSIFYKWAYRYLKRVRKLRKKLENTENYDVAEASTSQKNPVKTEPVTAIDEKLAGSSIGGICLSPMMRSNTIEPHEDDDENILPKIPREEAAAILLKLKDRQPFWSDKPEIPQLIFSIPMIGAILLEEYQNKHLDKQRALTAMKNIIYGLQELSSLFVCLIQYLDCQQDSVARRALGATIHQALDNILDETHDNGEEALKWPFILSMLKPIIVEMSEKPPVYPDLAITSFTIARRFCPHLHRAEVPDLAHLKKAWIYSQRQAWASPHVLRMLEHCNLAGQHKDWISFFVTYMMKLKCGEMMVKAVDMISAFMMMDQLGSLIRMLEMMVDYMFEDGSLCDIRFEQPFVAPLIRLLTQVLFVAVWTLECEKKKLESNEPKSKRAKLQLELSEGEQDTPEALVHLLDESINVAMNKFLKKLKEGVLSSVVCAIFHLMRSIAASPNSEPKRLLLQRIPPKLIFELAYIEAFSVPIEMFETFCQAGNPEHDAERLRYLCVLKRRGIL</sequence>
<dbReference type="OrthoDB" id="21216at2759"/>
<dbReference type="EMBL" id="CAJGYM010000022">
    <property type="protein sequence ID" value="CAD6191548.1"/>
    <property type="molecule type" value="Genomic_DNA"/>
</dbReference>
<protein>
    <recommendedName>
        <fullName evidence="3">Mediator complex subunit 24</fullName>
    </recommendedName>
</protein>